<name>A0A0E4GAT2_9FIRM</name>
<dbReference type="SMART" id="SM00387">
    <property type="entry name" value="HATPase_c"/>
    <property type="match status" value="1"/>
</dbReference>
<dbReference type="SUPFAM" id="SSF55874">
    <property type="entry name" value="ATPase domain of HSP90 chaperone/DNA topoisomerase II/histidine kinase"/>
    <property type="match status" value="1"/>
</dbReference>
<dbReference type="InterPro" id="IPR005467">
    <property type="entry name" value="His_kinase_dom"/>
</dbReference>
<dbReference type="SMART" id="SM00388">
    <property type="entry name" value="HisKA"/>
    <property type="match status" value="1"/>
</dbReference>
<evidence type="ECO:0000256" key="5">
    <source>
        <dbReference type="ARBA" id="ARBA00022777"/>
    </source>
</evidence>
<evidence type="ECO:0000256" key="4">
    <source>
        <dbReference type="ARBA" id="ARBA00022741"/>
    </source>
</evidence>
<keyword evidence="6" id="KW-0067">ATP-binding</keyword>
<dbReference type="InterPro" id="IPR036890">
    <property type="entry name" value="HATPase_C_sf"/>
</dbReference>
<dbReference type="Pfam" id="PF13426">
    <property type="entry name" value="PAS_9"/>
    <property type="match status" value="1"/>
</dbReference>
<keyword evidence="3" id="KW-0808">Transferase</keyword>
<dbReference type="SUPFAM" id="SSF55785">
    <property type="entry name" value="PYP-like sensor domain (PAS domain)"/>
    <property type="match status" value="2"/>
</dbReference>
<dbReference type="Gene3D" id="1.10.287.130">
    <property type="match status" value="1"/>
</dbReference>
<sequence length="509" mass="57253">MMDETMSKQQIIFEINKLRQQLAELEGLEEPEADSIRVRKELIVSGKILSKAFQHIPDPVTISTLTDGRYVEINPAYEELTGYTRAEAIGKTALELGVWADYEDRNRMLKVLFEEGRVSAMETKFKSKWGEIFTFLLSVEVIFLSGEPYLLHLCKDITGLKDIEEALRISEESFSKAFNSSPIPMCISTFADGILIDVNERFCRITHSQRERIIGHTLEETGILVSIDKQKEIIAILAEHGSITEMEVEFSTASGKSRLGLFSAELLNINGEECTLFLFADQTERKQLELEILRLDRLNLIGEMAASIAHEIRNPMTTVRGYLQVLRYNEKFAQEVESFDLMIEELDAANSIITEYIALASTKKVELKPTNLNTLIKNIHPLLQANATIQDKAVILILNKLPDLMLDEKEISQLVFNLVKNGLEAIPPGRSVKIRTYLAGKKVVLAVQDDGHGIDPKILPELGMPFRTTKEQSVGLGLPVCYGIASRHHAKIDIKSNDQGTTVFVLFSR</sequence>
<evidence type="ECO:0000259" key="9">
    <source>
        <dbReference type="PROSITE" id="PS50112"/>
    </source>
</evidence>
<evidence type="ECO:0000256" key="3">
    <source>
        <dbReference type="ARBA" id="ARBA00022679"/>
    </source>
</evidence>
<dbReference type="GO" id="GO:0005524">
    <property type="term" value="F:ATP binding"/>
    <property type="evidence" value="ECO:0007669"/>
    <property type="project" value="UniProtKB-KW"/>
</dbReference>
<dbReference type="Pfam" id="PF02518">
    <property type="entry name" value="HATPase_c"/>
    <property type="match status" value="1"/>
</dbReference>
<feature type="domain" description="Histidine kinase" evidence="8">
    <location>
        <begin position="307"/>
        <end position="509"/>
    </location>
</feature>
<accession>A0A0E4GAT2</accession>
<keyword evidence="11" id="KW-1185">Reference proteome</keyword>
<dbReference type="SUPFAM" id="SSF47384">
    <property type="entry name" value="Homodimeric domain of signal transducing histidine kinase"/>
    <property type="match status" value="1"/>
</dbReference>
<dbReference type="PROSITE" id="PS50112">
    <property type="entry name" value="PAS"/>
    <property type="match status" value="1"/>
</dbReference>
<dbReference type="SMART" id="SM00091">
    <property type="entry name" value="PAS"/>
    <property type="match status" value="2"/>
</dbReference>
<feature type="domain" description="PAS" evidence="9">
    <location>
        <begin position="67"/>
        <end position="94"/>
    </location>
</feature>
<evidence type="ECO:0000313" key="11">
    <source>
        <dbReference type="Proteomes" id="UP000045545"/>
    </source>
</evidence>
<dbReference type="PROSITE" id="PS50109">
    <property type="entry name" value="HIS_KIN"/>
    <property type="match status" value="1"/>
</dbReference>
<dbReference type="STRING" id="690567.1202"/>
<dbReference type="CDD" id="cd00082">
    <property type="entry name" value="HisKA"/>
    <property type="match status" value="1"/>
</dbReference>
<evidence type="ECO:0000256" key="7">
    <source>
        <dbReference type="ARBA" id="ARBA00023012"/>
    </source>
</evidence>
<keyword evidence="5 10" id="KW-0418">Kinase</keyword>
<dbReference type="CDD" id="cd00130">
    <property type="entry name" value="PAS"/>
    <property type="match status" value="2"/>
</dbReference>
<evidence type="ECO:0000256" key="1">
    <source>
        <dbReference type="ARBA" id="ARBA00000085"/>
    </source>
</evidence>
<dbReference type="EMBL" id="CGIH01000021">
    <property type="protein sequence ID" value="CFX43455.1"/>
    <property type="molecule type" value="Genomic_DNA"/>
</dbReference>
<dbReference type="Proteomes" id="UP000045545">
    <property type="component" value="Unassembled WGS sequence"/>
</dbReference>
<dbReference type="NCBIfam" id="TIGR00229">
    <property type="entry name" value="sensory_box"/>
    <property type="match status" value="2"/>
</dbReference>
<evidence type="ECO:0000313" key="10">
    <source>
        <dbReference type="EMBL" id="CFX43455.1"/>
    </source>
</evidence>
<dbReference type="EC" id="2.7.13.3" evidence="2"/>
<dbReference type="InterPro" id="IPR003594">
    <property type="entry name" value="HATPase_dom"/>
</dbReference>
<reference evidence="10 11" key="1">
    <citation type="submission" date="2015-03" db="EMBL/GenBank/DDBJ databases">
        <authorList>
            <person name="Murphy D."/>
        </authorList>
    </citation>
    <scope>NUCLEOTIDE SEQUENCE [LARGE SCALE GENOMIC DNA]</scope>
    <source>
        <strain evidence="10 11">OL-4</strain>
    </source>
</reference>
<comment type="catalytic activity">
    <reaction evidence="1">
        <text>ATP + protein L-histidine = ADP + protein N-phospho-L-histidine.</text>
        <dbReference type="EC" id="2.7.13.3"/>
    </reaction>
</comment>
<dbReference type="Gene3D" id="3.30.565.10">
    <property type="entry name" value="Histidine kinase-like ATPase, C-terminal domain"/>
    <property type="match status" value="1"/>
</dbReference>
<dbReference type="OrthoDB" id="9784397at2"/>
<dbReference type="AlphaFoldDB" id="A0A0E4GAT2"/>
<dbReference type="GO" id="GO:0000155">
    <property type="term" value="F:phosphorelay sensor kinase activity"/>
    <property type="evidence" value="ECO:0007669"/>
    <property type="project" value="InterPro"/>
</dbReference>
<dbReference type="InterPro" id="IPR035965">
    <property type="entry name" value="PAS-like_dom_sf"/>
</dbReference>
<dbReference type="InterPro" id="IPR003661">
    <property type="entry name" value="HisK_dim/P_dom"/>
</dbReference>
<dbReference type="Gene3D" id="3.30.450.20">
    <property type="entry name" value="PAS domain"/>
    <property type="match status" value="2"/>
</dbReference>
<evidence type="ECO:0000259" key="8">
    <source>
        <dbReference type="PROSITE" id="PS50109"/>
    </source>
</evidence>
<proteinExistence type="predicted"/>
<dbReference type="PANTHER" id="PTHR43065">
    <property type="entry name" value="SENSOR HISTIDINE KINASE"/>
    <property type="match status" value="1"/>
</dbReference>
<dbReference type="Pfam" id="PF00512">
    <property type="entry name" value="HisKA"/>
    <property type="match status" value="1"/>
</dbReference>
<gene>
    <name evidence="10" type="ORF">1202</name>
</gene>
<dbReference type="InterPro" id="IPR036097">
    <property type="entry name" value="HisK_dim/P_sf"/>
</dbReference>
<evidence type="ECO:0000256" key="6">
    <source>
        <dbReference type="ARBA" id="ARBA00022840"/>
    </source>
</evidence>
<dbReference type="Pfam" id="PF13188">
    <property type="entry name" value="PAS_8"/>
    <property type="match status" value="1"/>
</dbReference>
<evidence type="ECO:0000256" key="2">
    <source>
        <dbReference type="ARBA" id="ARBA00012438"/>
    </source>
</evidence>
<keyword evidence="4" id="KW-0547">Nucleotide-binding</keyword>
<dbReference type="PANTHER" id="PTHR43065:SF46">
    <property type="entry name" value="C4-DICARBOXYLATE TRANSPORT SENSOR PROTEIN DCTB"/>
    <property type="match status" value="1"/>
</dbReference>
<dbReference type="InterPro" id="IPR000014">
    <property type="entry name" value="PAS"/>
</dbReference>
<keyword evidence="7" id="KW-0902">Two-component regulatory system</keyword>
<protein>
    <recommendedName>
        <fullName evidence="2">histidine kinase</fullName>
        <ecNumber evidence="2">2.7.13.3</ecNumber>
    </recommendedName>
</protein>
<organism evidence="10 11">
    <name type="scientific">Syntrophomonas zehnderi OL-4</name>
    <dbReference type="NCBI Taxonomy" id="690567"/>
    <lineage>
        <taxon>Bacteria</taxon>
        <taxon>Bacillati</taxon>
        <taxon>Bacillota</taxon>
        <taxon>Clostridia</taxon>
        <taxon>Eubacteriales</taxon>
        <taxon>Syntrophomonadaceae</taxon>
        <taxon>Syntrophomonas</taxon>
    </lineage>
</organism>